<evidence type="ECO:0000256" key="6">
    <source>
        <dbReference type="ARBA" id="ARBA00022840"/>
    </source>
</evidence>
<evidence type="ECO:0000256" key="5">
    <source>
        <dbReference type="ARBA" id="ARBA00022837"/>
    </source>
</evidence>
<dbReference type="SUPFAM" id="SSF56112">
    <property type="entry name" value="Protein kinase-like (PK-like)"/>
    <property type="match status" value="1"/>
</dbReference>
<sequence length="722" mass="81475">MNSTSHRRSVEKEVRNSTTLTRNDPPEPTASPRCSFFRCKRMSDRGSKLSVTSAKSRSSSSSSDSTSRQPSLPHTITERHGGQELWVKAPVVSGSLEKRGFRWRKKWKLRFLELDGRQLVYYEDSGGFSATTATTSGTRKNRKAKKKVMLTADAKLEEVDETTISIIPALNEQPWLLRAKDAATKQRWLIALSDCIDIVVWLQHYKLGEVVGVGGNGVVQKLEDERDGTIYAMKILDVAKFRHREQVVAEVDIMRNITNNIKHPNLVKIHKVYEEQRKVYIIQEMCNGGELYDRVVQRGKYSETDAANIMHQLVSALHALHSHNILHLDIKPENILFASKDPDSKILLTDFGLARMINGKQNPLDQGQSMAGTIGYMAPEVISSHAYSEAADVFSAGVILFILLVGYPPFYGDSEVEILLKVARGDFTFDPHDWRHITESVKELVARMLEVHAQNRITLDEVLAHPWITRSGVGSGDNDIKERDLTSSMMTRLQRFNIDRKSKNMGTMALMLLDVDEADFHALMDEKAIQVMLQKLSVEGHDRLPLEKASVIFKGLGLSPYIDEVLFVQFLDRDHDGYINACDFCEGIRALRNYDPSFAAMVFSAIQKIYSLEDKSAEREQINETAVLTRDHFRVAFSKLNCPGPLIEVFFKHVDEQHHVEASDNLTTSWSVNEAEFATLFSNFSFLGMLFLRTCHASVMSMVKSNSGPAMQRTSEVSVTQP</sequence>
<dbReference type="OMA" id="PHTITER"/>
<dbReference type="CDD" id="cd05117">
    <property type="entry name" value="STKc_CAMK"/>
    <property type="match status" value="1"/>
</dbReference>
<evidence type="ECO:0000256" key="7">
    <source>
        <dbReference type="PROSITE-ProRule" id="PRU10141"/>
    </source>
</evidence>
<feature type="binding site" evidence="7">
    <location>
        <position position="234"/>
    </location>
    <ligand>
        <name>ATP</name>
        <dbReference type="ChEBI" id="CHEBI:30616"/>
    </ligand>
</feature>
<dbReference type="AlphaFoldDB" id="A0A0N7L3S2"/>
<dbReference type="PANTHER" id="PTHR24349">
    <property type="entry name" value="SERINE/THREONINE-PROTEIN KINASE"/>
    <property type="match status" value="1"/>
</dbReference>
<dbReference type="PROSITE" id="PS00018">
    <property type="entry name" value="EF_HAND_1"/>
    <property type="match status" value="1"/>
</dbReference>
<evidence type="ECO:0000259" key="10">
    <source>
        <dbReference type="PROSITE" id="PS50011"/>
    </source>
</evidence>
<dbReference type="EMBL" id="CCYD01000217">
    <property type="protein sequence ID" value="CEG36667.1"/>
    <property type="molecule type" value="Genomic_DNA"/>
</dbReference>
<feature type="region of interest" description="Disordered" evidence="8">
    <location>
        <begin position="1"/>
        <end position="81"/>
    </location>
</feature>
<dbReference type="PROSITE" id="PS50011">
    <property type="entry name" value="PROTEIN_KINASE_DOM"/>
    <property type="match status" value="1"/>
</dbReference>
<dbReference type="InterPro" id="IPR000719">
    <property type="entry name" value="Prot_kinase_dom"/>
</dbReference>
<reference evidence="12" key="1">
    <citation type="submission" date="2014-09" db="EMBL/GenBank/DDBJ databases">
        <authorList>
            <person name="Sharma Rahul"/>
            <person name="Thines Marco"/>
        </authorList>
    </citation>
    <scope>NUCLEOTIDE SEQUENCE [LARGE SCALE GENOMIC DNA]</scope>
</reference>
<dbReference type="Gene3D" id="2.30.29.30">
    <property type="entry name" value="Pleckstrin-homology domain (PH domain)/Phosphotyrosine-binding domain (PTB)"/>
    <property type="match status" value="1"/>
</dbReference>
<keyword evidence="2" id="KW-0808">Transferase</keyword>
<evidence type="ECO:0000256" key="8">
    <source>
        <dbReference type="SAM" id="MobiDB-lite"/>
    </source>
</evidence>
<dbReference type="InterPro" id="IPR011992">
    <property type="entry name" value="EF-hand-dom_pair"/>
</dbReference>
<dbReference type="Gene3D" id="1.10.510.10">
    <property type="entry name" value="Transferase(Phosphotransferase) domain 1"/>
    <property type="match status" value="1"/>
</dbReference>
<organism evidence="11 12">
    <name type="scientific">Plasmopara halstedii</name>
    <name type="common">Downy mildew of sunflower</name>
    <dbReference type="NCBI Taxonomy" id="4781"/>
    <lineage>
        <taxon>Eukaryota</taxon>
        <taxon>Sar</taxon>
        <taxon>Stramenopiles</taxon>
        <taxon>Oomycota</taxon>
        <taxon>Peronosporomycetes</taxon>
        <taxon>Peronosporales</taxon>
        <taxon>Peronosporaceae</taxon>
        <taxon>Plasmopara</taxon>
    </lineage>
</organism>
<dbReference type="InterPro" id="IPR008271">
    <property type="entry name" value="Ser/Thr_kinase_AS"/>
</dbReference>
<dbReference type="InterPro" id="IPR011993">
    <property type="entry name" value="PH-like_dom_sf"/>
</dbReference>
<dbReference type="OrthoDB" id="40902at2759"/>
<evidence type="ECO:0000259" key="9">
    <source>
        <dbReference type="PROSITE" id="PS50003"/>
    </source>
</evidence>
<dbReference type="SUPFAM" id="SSF50729">
    <property type="entry name" value="PH domain-like"/>
    <property type="match status" value="1"/>
</dbReference>
<protein>
    <submittedName>
        <fullName evidence="11">Camk protein kinase</fullName>
    </submittedName>
</protein>
<keyword evidence="5" id="KW-0106">Calcium</keyword>
<accession>A0A0N7L3S2</accession>
<dbReference type="GO" id="GO:0005524">
    <property type="term" value="F:ATP binding"/>
    <property type="evidence" value="ECO:0007669"/>
    <property type="project" value="UniProtKB-UniRule"/>
</dbReference>
<dbReference type="InterPro" id="IPR017441">
    <property type="entry name" value="Protein_kinase_ATP_BS"/>
</dbReference>
<keyword evidence="12" id="KW-1185">Reference proteome</keyword>
<dbReference type="GO" id="GO:0004674">
    <property type="term" value="F:protein serine/threonine kinase activity"/>
    <property type="evidence" value="ECO:0007669"/>
    <property type="project" value="UniProtKB-KW"/>
</dbReference>
<dbReference type="SUPFAM" id="SSF47473">
    <property type="entry name" value="EF-hand"/>
    <property type="match status" value="1"/>
</dbReference>
<dbReference type="InterPro" id="IPR018247">
    <property type="entry name" value="EF_Hand_1_Ca_BS"/>
</dbReference>
<dbReference type="RefSeq" id="XP_024573036.1">
    <property type="nucleotide sequence ID" value="XM_024721906.1"/>
</dbReference>
<dbReference type="CDD" id="cd00821">
    <property type="entry name" value="PH"/>
    <property type="match status" value="1"/>
</dbReference>
<dbReference type="STRING" id="4781.A0A0N7L3S2"/>
<proteinExistence type="predicted"/>
<dbReference type="PROSITE" id="PS50003">
    <property type="entry name" value="PH_DOMAIN"/>
    <property type="match status" value="1"/>
</dbReference>
<keyword evidence="1" id="KW-0723">Serine/threonine-protein kinase</keyword>
<feature type="compositionally biased region" description="Low complexity" evidence="8">
    <location>
        <begin position="48"/>
        <end position="73"/>
    </location>
</feature>
<keyword evidence="6 7" id="KW-0067">ATP-binding</keyword>
<dbReference type="Pfam" id="PF00069">
    <property type="entry name" value="Pkinase"/>
    <property type="match status" value="1"/>
</dbReference>
<dbReference type="InterPro" id="IPR001849">
    <property type="entry name" value="PH_domain"/>
</dbReference>
<dbReference type="PROSITE" id="PS00108">
    <property type="entry name" value="PROTEIN_KINASE_ST"/>
    <property type="match status" value="1"/>
</dbReference>
<keyword evidence="4 11" id="KW-0418">Kinase</keyword>
<dbReference type="SMART" id="SM00220">
    <property type="entry name" value="S_TKc"/>
    <property type="match status" value="1"/>
</dbReference>
<evidence type="ECO:0000256" key="4">
    <source>
        <dbReference type="ARBA" id="ARBA00022777"/>
    </source>
</evidence>
<dbReference type="PROSITE" id="PS00107">
    <property type="entry name" value="PROTEIN_KINASE_ATP"/>
    <property type="match status" value="1"/>
</dbReference>
<dbReference type="FunFam" id="1.10.510.10:FF:000571">
    <property type="entry name" value="Maternal embryonic leucine zipper kinase"/>
    <property type="match status" value="1"/>
</dbReference>
<feature type="domain" description="Protein kinase" evidence="10">
    <location>
        <begin position="205"/>
        <end position="468"/>
    </location>
</feature>
<dbReference type="GeneID" id="36398390"/>
<evidence type="ECO:0000313" key="11">
    <source>
        <dbReference type="EMBL" id="CEG36667.1"/>
    </source>
</evidence>
<dbReference type="InterPro" id="IPR050205">
    <property type="entry name" value="CDPK_Ser/Thr_kinases"/>
</dbReference>
<evidence type="ECO:0000256" key="3">
    <source>
        <dbReference type="ARBA" id="ARBA00022741"/>
    </source>
</evidence>
<evidence type="ECO:0000313" key="12">
    <source>
        <dbReference type="Proteomes" id="UP000054928"/>
    </source>
</evidence>
<feature type="domain" description="PH" evidence="9">
    <location>
        <begin position="89"/>
        <end position="197"/>
    </location>
</feature>
<keyword evidence="3 7" id="KW-0547">Nucleotide-binding</keyword>
<evidence type="ECO:0000256" key="2">
    <source>
        <dbReference type="ARBA" id="ARBA00022679"/>
    </source>
</evidence>
<evidence type="ECO:0000256" key="1">
    <source>
        <dbReference type="ARBA" id="ARBA00022527"/>
    </source>
</evidence>
<dbReference type="Pfam" id="PF00169">
    <property type="entry name" value="PH"/>
    <property type="match status" value="1"/>
</dbReference>
<dbReference type="InterPro" id="IPR011009">
    <property type="entry name" value="Kinase-like_dom_sf"/>
</dbReference>
<name>A0A0N7L3S2_PLAHL</name>
<dbReference type="SMART" id="SM00233">
    <property type="entry name" value="PH"/>
    <property type="match status" value="1"/>
</dbReference>
<dbReference type="Proteomes" id="UP000054928">
    <property type="component" value="Unassembled WGS sequence"/>
</dbReference>